<evidence type="ECO:0000313" key="3">
    <source>
        <dbReference type="Proteomes" id="UP000799291"/>
    </source>
</evidence>
<dbReference type="EMBL" id="MU005570">
    <property type="protein sequence ID" value="KAF2691103.1"/>
    <property type="molecule type" value="Genomic_DNA"/>
</dbReference>
<feature type="region of interest" description="Disordered" evidence="1">
    <location>
        <begin position="1"/>
        <end position="102"/>
    </location>
</feature>
<proteinExistence type="predicted"/>
<feature type="compositionally biased region" description="Pro residues" evidence="1">
    <location>
        <begin position="89"/>
        <end position="102"/>
    </location>
</feature>
<gene>
    <name evidence="2" type="ORF">K458DRAFT_426477</name>
</gene>
<feature type="region of interest" description="Disordered" evidence="1">
    <location>
        <begin position="149"/>
        <end position="400"/>
    </location>
</feature>
<protein>
    <submittedName>
        <fullName evidence="2">Uncharacterized protein</fullName>
    </submittedName>
</protein>
<feature type="compositionally biased region" description="Basic and acidic residues" evidence="1">
    <location>
        <begin position="46"/>
        <end position="64"/>
    </location>
</feature>
<name>A0A6G1JLS5_9PLEO</name>
<organism evidence="2 3">
    <name type="scientific">Lentithecium fluviatile CBS 122367</name>
    <dbReference type="NCBI Taxonomy" id="1168545"/>
    <lineage>
        <taxon>Eukaryota</taxon>
        <taxon>Fungi</taxon>
        <taxon>Dikarya</taxon>
        <taxon>Ascomycota</taxon>
        <taxon>Pezizomycotina</taxon>
        <taxon>Dothideomycetes</taxon>
        <taxon>Pleosporomycetidae</taxon>
        <taxon>Pleosporales</taxon>
        <taxon>Massarineae</taxon>
        <taxon>Lentitheciaceae</taxon>
        <taxon>Lentithecium</taxon>
    </lineage>
</organism>
<sequence length="400" mass="45089">MPRQLPWLNKGGGRPTQVKQLQKPATKARIPNDIDDDFFEGTGWEISRKGKEQAELQKSDDDLPKLSNPHSWASRKGKEPVRCSRQPSSSPPPPSATLPPPKIEYMRKGVDRFDLRDDEWMMVEDELLQTAKMFTRHLHLAEYERLKADMEERSKQPAARPVLPDANPSDEGRFKKKAEEQLKTQKKALKDIFTAASDRDAKDPNTRVGSEPKAITHKPRKDPVVQRSKPRHNKSASDSDDLDAPKRPPMPTSKTNSATSTIAESNPKSPQTKFIKPALPLNARARAKLRRPTPFDMWDDFTPNRHSSRPQASETSATRKPSSTSKAQKSLNESSSTLPSPHTTKPTGHSTDIFGDLDFPKRGGLSKETSDRLAKRKAEREKETPSKSRKRIDDIPTFLF</sequence>
<keyword evidence="3" id="KW-1185">Reference proteome</keyword>
<feature type="compositionally biased region" description="Polar residues" evidence="1">
    <location>
        <begin position="252"/>
        <end position="272"/>
    </location>
</feature>
<accession>A0A6G1JLS5</accession>
<feature type="compositionally biased region" description="Basic and acidic residues" evidence="1">
    <location>
        <begin position="170"/>
        <end position="183"/>
    </location>
</feature>
<feature type="compositionally biased region" description="Polar residues" evidence="1">
    <location>
        <begin position="309"/>
        <end position="350"/>
    </location>
</feature>
<evidence type="ECO:0000313" key="2">
    <source>
        <dbReference type="EMBL" id="KAF2691103.1"/>
    </source>
</evidence>
<dbReference type="AlphaFoldDB" id="A0A6G1JLS5"/>
<feature type="compositionally biased region" description="Basic and acidic residues" evidence="1">
    <location>
        <begin position="368"/>
        <end position="394"/>
    </location>
</feature>
<dbReference type="OrthoDB" id="5374569at2759"/>
<reference evidence="2" key="1">
    <citation type="journal article" date="2020" name="Stud. Mycol.">
        <title>101 Dothideomycetes genomes: a test case for predicting lifestyles and emergence of pathogens.</title>
        <authorList>
            <person name="Haridas S."/>
            <person name="Albert R."/>
            <person name="Binder M."/>
            <person name="Bloem J."/>
            <person name="Labutti K."/>
            <person name="Salamov A."/>
            <person name="Andreopoulos B."/>
            <person name="Baker S."/>
            <person name="Barry K."/>
            <person name="Bills G."/>
            <person name="Bluhm B."/>
            <person name="Cannon C."/>
            <person name="Castanera R."/>
            <person name="Culley D."/>
            <person name="Daum C."/>
            <person name="Ezra D."/>
            <person name="Gonzalez J."/>
            <person name="Henrissat B."/>
            <person name="Kuo A."/>
            <person name="Liang C."/>
            <person name="Lipzen A."/>
            <person name="Lutzoni F."/>
            <person name="Magnuson J."/>
            <person name="Mondo S."/>
            <person name="Nolan M."/>
            <person name="Ohm R."/>
            <person name="Pangilinan J."/>
            <person name="Park H.-J."/>
            <person name="Ramirez L."/>
            <person name="Alfaro M."/>
            <person name="Sun H."/>
            <person name="Tritt A."/>
            <person name="Yoshinaga Y."/>
            <person name="Zwiers L.-H."/>
            <person name="Turgeon B."/>
            <person name="Goodwin S."/>
            <person name="Spatafora J."/>
            <person name="Crous P."/>
            <person name="Grigoriev I."/>
        </authorList>
    </citation>
    <scope>NUCLEOTIDE SEQUENCE</scope>
    <source>
        <strain evidence="2">CBS 122367</strain>
    </source>
</reference>
<dbReference type="Proteomes" id="UP000799291">
    <property type="component" value="Unassembled WGS sequence"/>
</dbReference>
<evidence type="ECO:0000256" key="1">
    <source>
        <dbReference type="SAM" id="MobiDB-lite"/>
    </source>
</evidence>